<evidence type="ECO:0000256" key="1">
    <source>
        <dbReference type="ARBA" id="ARBA00001961"/>
    </source>
</evidence>
<feature type="region of interest" description="Disordered" evidence="14">
    <location>
        <begin position="313"/>
        <end position="361"/>
    </location>
</feature>
<feature type="region of interest" description="Disordered" evidence="14">
    <location>
        <begin position="1"/>
        <end position="33"/>
    </location>
</feature>
<dbReference type="PROSITE" id="PS50090">
    <property type="entry name" value="MYB_LIKE"/>
    <property type="match status" value="2"/>
</dbReference>
<keyword evidence="5" id="KW-0677">Repeat</keyword>
<evidence type="ECO:0000259" key="16">
    <source>
        <dbReference type="PROSITE" id="PS51294"/>
    </source>
</evidence>
<dbReference type="EMBL" id="LNZH02000216">
    <property type="protein sequence ID" value="OCB84260.1"/>
    <property type="molecule type" value="Genomic_DNA"/>
</dbReference>
<evidence type="ECO:0000256" key="7">
    <source>
        <dbReference type="ARBA" id="ARBA00023002"/>
    </source>
</evidence>
<dbReference type="GO" id="GO:0000974">
    <property type="term" value="C:Prp19 complex"/>
    <property type="evidence" value="ECO:0007669"/>
    <property type="project" value="InterPro"/>
</dbReference>
<dbReference type="PANTHER" id="PTHR45885:SF1">
    <property type="entry name" value="CELL DIVISION CYCLE 5-LIKE PROTEIN"/>
    <property type="match status" value="1"/>
</dbReference>
<evidence type="ECO:0000256" key="2">
    <source>
        <dbReference type="ARBA" id="ARBA00010506"/>
    </source>
</evidence>
<dbReference type="OrthoDB" id="1410009at2759"/>
<comment type="cofactor">
    <cofactor evidence="1">
        <name>L-ascorbate</name>
        <dbReference type="ChEBI" id="CHEBI:38290"/>
    </cofactor>
</comment>
<feature type="compositionally biased region" description="Basic and acidic residues" evidence="14">
    <location>
        <begin position="723"/>
        <end position="739"/>
    </location>
</feature>
<dbReference type="SMART" id="SM00702">
    <property type="entry name" value="P4Hc"/>
    <property type="match status" value="1"/>
</dbReference>
<keyword evidence="7" id="KW-0560">Oxidoreductase</keyword>
<evidence type="ECO:0000256" key="10">
    <source>
        <dbReference type="ARBA" id="ARBA00023242"/>
    </source>
</evidence>
<evidence type="ECO:0000256" key="11">
    <source>
        <dbReference type="ARBA" id="ARBA00034837"/>
    </source>
</evidence>
<dbReference type="InterPro" id="IPR021786">
    <property type="entry name" value="Cdc5p/Cef1_C"/>
</dbReference>
<dbReference type="Pfam" id="PF11831">
    <property type="entry name" value="Myb_Cef"/>
    <property type="match status" value="1"/>
</dbReference>
<evidence type="ECO:0000256" key="5">
    <source>
        <dbReference type="ARBA" id="ARBA00022737"/>
    </source>
</evidence>
<feature type="domain" description="HTH myb-type" evidence="16">
    <location>
        <begin position="212"/>
        <end position="259"/>
    </location>
</feature>
<evidence type="ECO:0000259" key="15">
    <source>
        <dbReference type="PROSITE" id="PS50090"/>
    </source>
</evidence>
<evidence type="ECO:0000256" key="9">
    <source>
        <dbReference type="ARBA" id="ARBA00023187"/>
    </source>
</evidence>
<dbReference type="InterPro" id="IPR047242">
    <property type="entry name" value="CDC5L/Cef1"/>
</dbReference>
<evidence type="ECO:0000313" key="18">
    <source>
        <dbReference type="Proteomes" id="UP000757232"/>
    </source>
</evidence>
<feature type="domain" description="Myb-like" evidence="15">
    <location>
        <begin position="212"/>
        <end position="255"/>
    </location>
</feature>
<dbReference type="Pfam" id="PF13921">
    <property type="entry name" value="Myb_DNA-bind_6"/>
    <property type="match status" value="1"/>
</dbReference>
<dbReference type="SMART" id="SM00717">
    <property type="entry name" value="SANT"/>
    <property type="match status" value="2"/>
</dbReference>
<dbReference type="CDD" id="cd00167">
    <property type="entry name" value="SANT"/>
    <property type="match status" value="1"/>
</dbReference>
<reference evidence="17" key="1">
    <citation type="submission" date="2016-06" db="EMBL/GenBank/DDBJ databases">
        <title>Draft Genome sequence of the fungus Inonotus baumii.</title>
        <authorList>
            <person name="Zhu H."/>
            <person name="Lin W."/>
        </authorList>
    </citation>
    <scope>NUCLEOTIDE SEQUENCE</scope>
    <source>
        <strain evidence="17">821</strain>
    </source>
</reference>
<dbReference type="PANTHER" id="PTHR45885">
    <property type="entry name" value="CELL DIVISION CYCLE 5-LIKE PROTEIN"/>
    <property type="match status" value="1"/>
</dbReference>
<accession>A0A9Q5HQV3</accession>
<proteinExistence type="inferred from homology"/>
<organism evidence="17 18">
    <name type="scientific">Sanghuangporus baumii</name>
    <name type="common">Phellinus baumii</name>
    <dbReference type="NCBI Taxonomy" id="108892"/>
    <lineage>
        <taxon>Eukaryota</taxon>
        <taxon>Fungi</taxon>
        <taxon>Dikarya</taxon>
        <taxon>Basidiomycota</taxon>
        <taxon>Agaricomycotina</taxon>
        <taxon>Agaricomycetes</taxon>
        <taxon>Hymenochaetales</taxon>
        <taxon>Hymenochaetaceae</taxon>
        <taxon>Sanghuangporus</taxon>
    </lineage>
</organism>
<comment type="similarity">
    <text evidence="2">Belongs to the CEF1 family.</text>
</comment>
<feature type="compositionally biased region" description="Basic and acidic residues" evidence="14">
    <location>
        <begin position="456"/>
        <end position="483"/>
    </location>
</feature>
<name>A0A9Q5HQV3_SANBA</name>
<dbReference type="InterPro" id="IPR006620">
    <property type="entry name" value="Pro_4_hyd_alph"/>
</dbReference>
<evidence type="ECO:0000256" key="14">
    <source>
        <dbReference type="SAM" id="MobiDB-lite"/>
    </source>
</evidence>
<dbReference type="InterPro" id="IPR009057">
    <property type="entry name" value="Homeodomain-like_sf"/>
</dbReference>
<dbReference type="GO" id="GO:0031418">
    <property type="term" value="F:L-ascorbic acid binding"/>
    <property type="evidence" value="ECO:0007669"/>
    <property type="project" value="InterPro"/>
</dbReference>
<feature type="region of interest" description="Disordered" evidence="14">
    <location>
        <begin position="703"/>
        <end position="754"/>
    </location>
</feature>
<keyword evidence="6" id="KW-0223">Dioxygenase</keyword>
<dbReference type="InterPro" id="IPR017930">
    <property type="entry name" value="Myb_dom"/>
</dbReference>
<feature type="compositionally biased region" description="Basic and acidic residues" evidence="14">
    <location>
        <begin position="329"/>
        <end position="352"/>
    </location>
</feature>
<keyword evidence="8" id="KW-0238">DNA-binding</keyword>
<sequence>MAKKSGKVKEKSANSAPNVSRAPPAEVQFPSVSPKESLVVKDFVPDKILLIPDVFDESECKRFIKLIEELPLELTPAPKKGEAVRVNQSRISRKANSKPDSNVLKARPAQSFNSNIRMYKYTEGQHFGCHYDDSVTDPVSGAHSEWTLLIYLSGKEDGVVGGETIFYPGEGKKKDKEVLIKPELQRGMALLHRLTDFFCRSRRESPLLATVWKNTEDEVLKAAIAKYGKNQWARISSLLVRKTPKQCKARWYEWLDPSIKKTEWSKTEDEKLLHLAKLMPTQWRTIAPIVGRTATQCLERYQKLLDEAEAKENEELGLAGPGETGPGVDDVRKLRPGEIDPDPETKPARPDPIDMDEDEKEMLSEARARLANTQGKKAKRKARERQLEEARRLAMLQKKRELKAAGIIGSMRHKSKKGGMDYNTDIPFEKKAAPGFYDTSEEQAKASIAPVGQSLRRLENKRKPEEEEAERKKRQRKDGEHQTKFVAARDAQIQKLKEAEQIGKRRKLALPEAQVGEAELEEIVKIGQASQSARALVGDGPEASEKLLGEYDSLASARMARTPRTAPQHDNVMTEARNLRNMIAAQTPLLGEENTPLHTAPDGGTGFEGATPRHQVAFTPNPLATPAHPDALGPGTTPRSEFAGATPLRTPLRDNLSLNPSDAASMIGDTPRDRRARPGTGASALRSAFAKLPKPENNFELLVPEDEDEETTAAESVEEDAAERDARLKRQREEEERRALARRSQTVQKGLPRPANVDVDKLLSNLSLASDEDPELGSARNLVHIEMARLLQHDAIAYPLPGTSLPGGTKSSYEPPEDDLVDQAKTLVRMELAASLGFPNASPAQVSEGLLAIAGAEEINGEVFWDKLRDKLVFDAKTSCWVDPSSLSLEDRLAGYETLLREDRDTIAKEANKAAKGEKKLGVQLGGYQARFKALAKRTTDSFDEMQKVQIDLNSFIQLQVNEQAVGPRRLDALKREVDALERRERLLQERYQELARDKEESEASVASLEEKIMAEAEALNEAALAEVEAAS</sequence>
<keyword evidence="4" id="KW-0747">Spliceosome</keyword>
<dbReference type="FunFam" id="1.10.10.60:FF:000021">
    <property type="entry name" value="CDC5 cell division cycle 5-like"/>
    <property type="match status" value="1"/>
</dbReference>
<dbReference type="GO" id="GO:0051213">
    <property type="term" value="F:dioxygenase activity"/>
    <property type="evidence" value="ECO:0007669"/>
    <property type="project" value="UniProtKB-KW"/>
</dbReference>
<dbReference type="GO" id="GO:0005681">
    <property type="term" value="C:spliceosomal complex"/>
    <property type="evidence" value="ECO:0007669"/>
    <property type="project" value="UniProtKB-KW"/>
</dbReference>
<evidence type="ECO:0000313" key="17">
    <source>
        <dbReference type="EMBL" id="OCB84260.1"/>
    </source>
</evidence>
<dbReference type="GO" id="GO:0016705">
    <property type="term" value="F:oxidoreductase activity, acting on paired donors, with incorporation or reduction of molecular oxygen"/>
    <property type="evidence" value="ECO:0007669"/>
    <property type="project" value="InterPro"/>
</dbReference>
<keyword evidence="10" id="KW-0539">Nucleus</keyword>
<evidence type="ECO:0000256" key="12">
    <source>
        <dbReference type="ARBA" id="ARBA00069095"/>
    </source>
</evidence>
<evidence type="ECO:0000256" key="4">
    <source>
        <dbReference type="ARBA" id="ARBA00022728"/>
    </source>
</evidence>
<feature type="region of interest" description="Disordered" evidence="14">
    <location>
        <begin position="619"/>
        <end position="691"/>
    </location>
</feature>
<evidence type="ECO:0000256" key="6">
    <source>
        <dbReference type="ARBA" id="ARBA00022964"/>
    </source>
</evidence>
<dbReference type="Gene3D" id="2.60.120.620">
    <property type="entry name" value="q2cbj1_9rhob like domain"/>
    <property type="match status" value="1"/>
</dbReference>
<dbReference type="AlphaFoldDB" id="A0A9Q5HQV3"/>
<feature type="domain" description="Myb-like" evidence="15">
    <location>
        <begin position="256"/>
        <end position="305"/>
    </location>
</feature>
<dbReference type="SUPFAM" id="SSF46689">
    <property type="entry name" value="Homeodomain-like"/>
    <property type="match status" value="2"/>
</dbReference>
<dbReference type="Proteomes" id="UP000757232">
    <property type="component" value="Unassembled WGS sequence"/>
</dbReference>
<dbReference type="PROSITE" id="PS51294">
    <property type="entry name" value="HTH_MYB"/>
    <property type="match status" value="2"/>
</dbReference>
<evidence type="ECO:0000256" key="8">
    <source>
        <dbReference type="ARBA" id="ARBA00023125"/>
    </source>
</evidence>
<feature type="region of interest" description="Disordered" evidence="14">
    <location>
        <begin position="439"/>
        <end position="485"/>
    </location>
</feature>
<dbReference type="GO" id="GO:0000398">
    <property type="term" value="P:mRNA splicing, via spliceosome"/>
    <property type="evidence" value="ECO:0007669"/>
    <property type="project" value="InterPro"/>
</dbReference>
<feature type="coiled-coil region" evidence="13">
    <location>
        <begin position="971"/>
        <end position="1019"/>
    </location>
</feature>
<feature type="region of interest" description="Disordered" evidence="14">
    <location>
        <begin position="86"/>
        <end position="107"/>
    </location>
</feature>
<keyword evidence="13" id="KW-0175">Coiled coil</keyword>
<keyword evidence="3" id="KW-0507">mRNA processing</keyword>
<dbReference type="CDD" id="cd11659">
    <property type="entry name" value="SANT_CDC5_II"/>
    <property type="match status" value="1"/>
</dbReference>
<keyword evidence="9" id="KW-0508">mRNA splicing</keyword>
<dbReference type="Gene3D" id="1.10.10.60">
    <property type="entry name" value="Homeodomain-like"/>
    <property type="match status" value="2"/>
</dbReference>
<dbReference type="GO" id="GO:0005506">
    <property type="term" value="F:iron ion binding"/>
    <property type="evidence" value="ECO:0007669"/>
    <property type="project" value="InterPro"/>
</dbReference>
<dbReference type="GO" id="GO:0003677">
    <property type="term" value="F:DNA binding"/>
    <property type="evidence" value="ECO:0007669"/>
    <property type="project" value="UniProtKB-KW"/>
</dbReference>
<comment type="caution">
    <text evidence="17">The sequence shown here is derived from an EMBL/GenBank/DDBJ whole genome shotgun (WGS) entry which is preliminary data.</text>
</comment>
<feature type="domain" description="HTH myb-type" evidence="16">
    <location>
        <begin position="260"/>
        <end position="309"/>
    </location>
</feature>
<protein>
    <recommendedName>
        <fullName evidence="11">Pre-mRNA-splicing factor CEF1</fullName>
    </recommendedName>
    <alternativeName>
        <fullName evidence="12">Pre-mRNA-splicing factor cef1</fullName>
    </alternativeName>
</protein>
<keyword evidence="18" id="KW-1185">Reference proteome</keyword>
<gene>
    <name evidence="17" type="ORF">A7U60_g8939</name>
</gene>
<dbReference type="InterPro" id="IPR047240">
    <property type="entry name" value="SANT_CDC5L_II"/>
</dbReference>
<dbReference type="InterPro" id="IPR001005">
    <property type="entry name" value="SANT/Myb"/>
</dbReference>
<evidence type="ECO:0000256" key="3">
    <source>
        <dbReference type="ARBA" id="ARBA00022664"/>
    </source>
</evidence>
<feature type="compositionally biased region" description="Acidic residues" evidence="14">
    <location>
        <begin position="703"/>
        <end position="722"/>
    </location>
</feature>
<evidence type="ECO:0000256" key="13">
    <source>
        <dbReference type="SAM" id="Coils"/>
    </source>
</evidence>